<keyword evidence="2" id="KW-1185">Reference proteome</keyword>
<dbReference type="EMBL" id="LLZH01000307">
    <property type="protein sequence ID" value="KUL26310.1"/>
    <property type="molecule type" value="Genomic_DNA"/>
</dbReference>
<name>A0A101JGH1_9ACTN</name>
<proteinExistence type="predicted"/>
<dbReference type="AlphaFoldDB" id="A0A101JGH1"/>
<gene>
    <name evidence="1" type="ORF">ADL15_38590</name>
</gene>
<protein>
    <recommendedName>
        <fullName evidence="3">DUF1963 domain-containing protein</fullName>
    </recommendedName>
</protein>
<organism evidence="1 2">
    <name type="scientific">Actinoplanes awajinensis subsp. mycoplanecinus</name>
    <dbReference type="NCBI Taxonomy" id="135947"/>
    <lineage>
        <taxon>Bacteria</taxon>
        <taxon>Bacillati</taxon>
        <taxon>Actinomycetota</taxon>
        <taxon>Actinomycetes</taxon>
        <taxon>Micromonosporales</taxon>
        <taxon>Micromonosporaceae</taxon>
        <taxon>Actinoplanes</taxon>
    </lineage>
</organism>
<reference evidence="1 2" key="1">
    <citation type="submission" date="2015-10" db="EMBL/GenBank/DDBJ databases">
        <authorList>
            <person name="Gilbert D.G."/>
        </authorList>
    </citation>
    <scope>NUCLEOTIDE SEQUENCE [LARGE SCALE GENOMIC DNA]</scope>
    <source>
        <strain evidence="1 2">NRRL B-16712</strain>
    </source>
</reference>
<evidence type="ECO:0000313" key="2">
    <source>
        <dbReference type="Proteomes" id="UP000053244"/>
    </source>
</evidence>
<comment type="caution">
    <text evidence="1">The sequence shown here is derived from an EMBL/GenBank/DDBJ whole genome shotgun (WGS) entry which is preliminary data.</text>
</comment>
<dbReference type="Proteomes" id="UP000053244">
    <property type="component" value="Unassembled WGS sequence"/>
</dbReference>
<evidence type="ECO:0008006" key="3">
    <source>
        <dbReference type="Google" id="ProtNLM"/>
    </source>
</evidence>
<evidence type="ECO:0000313" key="1">
    <source>
        <dbReference type="EMBL" id="KUL26310.1"/>
    </source>
</evidence>
<sequence length="293" mass="32021">MLLWPKDEPWPTCPGPHVVPTETPVPPQFAAQLRMPGPEVLEGLARMVTGFAGIRTTEAGTVLLGTEIVSEPAASPLVPVAQLHAADVPDLRCPAGTDVLQVLWCPNEHPTDAPAGPPVLLKWRAASTVVDQLDAAPAPLVVSEETYLPNPCVLHPEQVTEYPWWQELPNDLGRRIRDFDDTLGYGEHGYFSVSHAPGWKVGGCPSWDITDLVPMDCPHCRQSMDILLTVDSTESGTNQAWRPVEDSHLQPSHIDPEWAAAYEPTGVSVGRHGQLRIFVCLTCPDTPIRQNLQ</sequence>
<accession>A0A101JGH1</accession>